<reference evidence="1" key="1">
    <citation type="submission" date="2008-06" db="EMBL/GenBank/DDBJ databases">
        <title>Complete sequence of Chlorobium phaeobacteroides BS1.</title>
        <authorList>
            <consortium name="US DOE Joint Genome Institute"/>
            <person name="Lucas S."/>
            <person name="Copeland A."/>
            <person name="Lapidus A."/>
            <person name="Glavina del Rio T."/>
            <person name="Dalin E."/>
            <person name="Tice H."/>
            <person name="Bruce D."/>
            <person name="Goodwin L."/>
            <person name="Pitluck S."/>
            <person name="Schmutz J."/>
            <person name="Larimer F."/>
            <person name="Land M."/>
            <person name="Hauser L."/>
            <person name="Kyrpides N."/>
            <person name="Ovchinnikova G."/>
            <person name="Li T."/>
            <person name="Liu Z."/>
            <person name="Zhao F."/>
            <person name="Overmann J."/>
            <person name="Bryant D.A."/>
            <person name="Richardson P."/>
        </authorList>
    </citation>
    <scope>NUCLEOTIDE SEQUENCE [LARGE SCALE GENOMIC DNA]</scope>
    <source>
        <strain evidence="1">BS1</strain>
    </source>
</reference>
<sequence length="50" mass="5635">MKMLKDSYLLNPIAIVAQFRVQDMQGRHTNNIYLFSDSIVQGMDSASSAE</sequence>
<evidence type="ECO:0000313" key="1">
    <source>
        <dbReference type="EMBL" id="ACE03449.1"/>
    </source>
</evidence>
<dbReference type="AlphaFoldDB" id="B3EM71"/>
<proteinExistence type="predicted"/>
<dbReference type="EMBL" id="CP001101">
    <property type="protein sequence ID" value="ACE03449.1"/>
    <property type="molecule type" value="Genomic_DNA"/>
</dbReference>
<accession>B3EM71</accession>
<organism evidence="1">
    <name type="scientific">Chlorobium phaeobacteroides (strain BS1)</name>
    <dbReference type="NCBI Taxonomy" id="331678"/>
    <lineage>
        <taxon>Bacteria</taxon>
        <taxon>Pseudomonadati</taxon>
        <taxon>Chlorobiota</taxon>
        <taxon>Chlorobiia</taxon>
        <taxon>Chlorobiales</taxon>
        <taxon>Chlorobiaceae</taxon>
        <taxon>Chlorobium/Pelodictyon group</taxon>
        <taxon>Chlorobium</taxon>
    </lineage>
</organism>
<protein>
    <submittedName>
        <fullName evidence="1">Uncharacterized protein</fullName>
    </submittedName>
</protein>
<gene>
    <name evidence="1" type="ordered locus">Cphamn1_0486</name>
</gene>
<dbReference type="HOGENOM" id="CLU_3115999_0_0_10"/>
<name>B3EM71_CHLPB</name>
<dbReference type="KEGG" id="cpb:Cphamn1_0486"/>